<reference evidence="6" key="1">
    <citation type="journal article" date="2019" name="Int. J. Syst. Evol. Microbiol.">
        <title>The Global Catalogue of Microorganisms (GCM) 10K type strain sequencing project: providing services to taxonomists for standard genome sequencing and annotation.</title>
        <authorList>
            <consortium name="The Broad Institute Genomics Platform"/>
            <consortium name="The Broad Institute Genome Sequencing Center for Infectious Disease"/>
            <person name="Wu L."/>
            <person name="Ma J."/>
        </authorList>
    </citation>
    <scope>NUCLEOTIDE SEQUENCE [LARGE SCALE GENOMIC DNA]</scope>
    <source>
        <strain evidence="6">CGMCC 1.12482</strain>
    </source>
</reference>
<keyword evidence="1" id="KW-0805">Transcription regulation</keyword>
<evidence type="ECO:0000313" key="6">
    <source>
        <dbReference type="Proteomes" id="UP000638188"/>
    </source>
</evidence>
<sequence>MLIQTLRELEASGLIERQVQDTVPPAVSYALSPLGKLMVQPIEMIYEWARANSNALDQLQVRPTSRRRP</sequence>
<dbReference type="InterPro" id="IPR036388">
    <property type="entry name" value="WH-like_DNA-bd_sf"/>
</dbReference>
<dbReference type="PROSITE" id="PS51118">
    <property type="entry name" value="HTH_HXLR"/>
    <property type="match status" value="1"/>
</dbReference>
<dbReference type="Pfam" id="PF01638">
    <property type="entry name" value="HxlR"/>
    <property type="match status" value="1"/>
</dbReference>
<evidence type="ECO:0000256" key="3">
    <source>
        <dbReference type="ARBA" id="ARBA00023163"/>
    </source>
</evidence>
<evidence type="ECO:0000256" key="2">
    <source>
        <dbReference type="ARBA" id="ARBA00023125"/>
    </source>
</evidence>
<dbReference type="InterPro" id="IPR002577">
    <property type="entry name" value="HTH_HxlR"/>
</dbReference>
<name>A0ABQ1P5Q3_9GAMM</name>
<protein>
    <recommendedName>
        <fullName evidence="4">HTH hxlR-type domain-containing protein</fullName>
    </recommendedName>
</protein>
<evidence type="ECO:0000313" key="5">
    <source>
        <dbReference type="EMBL" id="GGC90814.1"/>
    </source>
</evidence>
<accession>A0ABQ1P5Q3</accession>
<keyword evidence="2" id="KW-0238">DNA-binding</keyword>
<feature type="domain" description="HTH hxlR-type" evidence="4">
    <location>
        <begin position="1"/>
        <end position="57"/>
    </location>
</feature>
<comment type="caution">
    <text evidence="5">The sequence shown here is derived from an EMBL/GenBank/DDBJ whole genome shotgun (WGS) entry which is preliminary data.</text>
</comment>
<keyword evidence="3" id="KW-0804">Transcription</keyword>
<dbReference type="PANTHER" id="PTHR33204:SF18">
    <property type="entry name" value="TRANSCRIPTIONAL REGULATORY PROTEIN"/>
    <property type="match status" value="1"/>
</dbReference>
<dbReference type="EMBL" id="BMFF01000002">
    <property type="protein sequence ID" value="GGC90814.1"/>
    <property type="molecule type" value="Genomic_DNA"/>
</dbReference>
<dbReference type="Gene3D" id="1.10.10.10">
    <property type="entry name" value="Winged helix-like DNA-binding domain superfamily/Winged helix DNA-binding domain"/>
    <property type="match status" value="1"/>
</dbReference>
<evidence type="ECO:0000259" key="4">
    <source>
        <dbReference type="PROSITE" id="PS51118"/>
    </source>
</evidence>
<dbReference type="SUPFAM" id="SSF46785">
    <property type="entry name" value="Winged helix' DNA-binding domain"/>
    <property type="match status" value="1"/>
</dbReference>
<dbReference type="InterPro" id="IPR036390">
    <property type="entry name" value="WH_DNA-bd_sf"/>
</dbReference>
<organism evidence="5 6">
    <name type="scientific">Halopseudomonas salina</name>
    <dbReference type="NCBI Taxonomy" id="1323744"/>
    <lineage>
        <taxon>Bacteria</taxon>
        <taxon>Pseudomonadati</taxon>
        <taxon>Pseudomonadota</taxon>
        <taxon>Gammaproteobacteria</taxon>
        <taxon>Pseudomonadales</taxon>
        <taxon>Pseudomonadaceae</taxon>
        <taxon>Halopseudomonas</taxon>
    </lineage>
</organism>
<keyword evidence="6" id="KW-1185">Reference proteome</keyword>
<evidence type="ECO:0000256" key="1">
    <source>
        <dbReference type="ARBA" id="ARBA00023015"/>
    </source>
</evidence>
<proteinExistence type="predicted"/>
<gene>
    <name evidence="5" type="ORF">GCM10007418_08130</name>
</gene>
<dbReference type="Proteomes" id="UP000638188">
    <property type="component" value="Unassembled WGS sequence"/>
</dbReference>
<dbReference type="PANTHER" id="PTHR33204">
    <property type="entry name" value="TRANSCRIPTIONAL REGULATOR, MARR FAMILY"/>
    <property type="match status" value="1"/>
</dbReference>